<evidence type="ECO:0000313" key="12">
    <source>
        <dbReference type="EMBL" id="KAB0392241.1"/>
    </source>
</evidence>
<evidence type="ECO:0000256" key="2">
    <source>
        <dbReference type="ARBA" id="ARBA00022473"/>
    </source>
</evidence>
<dbReference type="InterPro" id="IPR051022">
    <property type="entry name" value="Notch_Cell-Fate_Det"/>
</dbReference>
<keyword evidence="6" id="KW-0677">Repeat</keyword>
<dbReference type="PROSITE" id="PS50026">
    <property type="entry name" value="EGF_3"/>
    <property type="match status" value="1"/>
</dbReference>
<feature type="domain" description="EGF-like" evidence="11">
    <location>
        <begin position="44"/>
        <end position="83"/>
    </location>
</feature>
<evidence type="ECO:0000256" key="5">
    <source>
        <dbReference type="ARBA" id="ARBA00022729"/>
    </source>
</evidence>
<dbReference type="PANTHER" id="PTHR24049:SF22">
    <property type="entry name" value="DROSOPHILA CRUMBS HOMOLOG"/>
    <property type="match status" value="1"/>
</dbReference>
<dbReference type="SUPFAM" id="SSF57196">
    <property type="entry name" value="EGF/Laminin"/>
    <property type="match status" value="1"/>
</dbReference>
<dbReference type="PROSITE" id="PS00022">
    <property type="entry name" value="EGF_1"/>
    <property type="match status" value="1"/>
</dbReference>
<keyword evidence="9 10" id="KW-1015">Disulfide bond</keyword>
<comment type="subcellular location">
    <subcellularLocation>
        <location evidence="1">Membrane</location>
        <topology evidence="1">Single-pass type I membrane protein</topology>
    </subcellularLocation>
</comment>
<dbReference type="SMART" id="SM00181">
    <property type="entry name" value="EGF"/>
    <property type="match status" value="1"/>
</dbReference>
<dbReference type="CDD" id="cd00054">
    <property type="entry name" value="EGF_CA"/>
    <property type="match status" value="2"/>
</dbReference>
<accession>A0A643BW47</accession>
<evidence type="ECO:0000313" key="13">
    <source>
        <dbReference type="Proteomes" id="UP000437017"/>
    </source>
</evidence>
<dbReference type="GO" id="GO:0032991">
    <property type="term" value="C:protein-containing complex"/>
    <property type="evidence" value="ECO:0007669"/>
    <property type="project" value="TreeGrafter"/>
</dbReference>
<dbReference type="FunFam" id="2.10.25.10:FF:000347">
    <property type="entry name" value="delta-like protein 3"/>
    <property type="match status" value="1"/>
</dbReference>
<evidence type="ECO:0000256" key="6">
    <source>
        <dbReference type="ARBA" id="ARBA00022737"/>
    </source>
</evidence>
<keyword evidence="2" id="KW-0217">Developmental protein</keyword>
<evidence type="ECO:0000256" key="3">
    <source>
        <dbReference type="ARBA" id="ARBA00022536"/>
    </source>
</evidence>
<feature type="disulfide bond" evidence="10">
    <location>
        <begin position="73"/>
        <end position="82"/>
    </location>
</feature>
<dbReference type="AlphaFoldDB" id="A0A643BW47"/>
<dbReference type="PANTHER" id="PTHR24049">
    <property type="entry name" value="CRUMBS FAMILY MEMBER"/>
    <property type="match status" value="1"/>
</dbReference>
<keyword evidence="3 10" id="KW-0245">EGF-like domain</keyword>
<dbReference type="InterPro" id="IPR000742">
    <property type="entry name" value="EGF"/>
</dbReference>
<dbReference type="EMBL" id="SGJD01003967">
    <property type="protein sequence ID" value="KAB0392241.1"/>
    <property type="molecule type" value="Genomic_DNA"/>
</dbReference>
<dbReference type="OrthoDB" id="283575at2759"/>
<evidence type="ECO:0000256" key="8">
    <source>
        <dbReference type="ARBA" id="ARBA00023136"/>
    </source>
</evidence>
<comment type="caution">
    <text evidence="12">The sequence shown here is derived from an EMBL/GenBank/DDBJ whole genome shotgun (WGS) entry which is preliminary data.</text>
</comment>
<proteinExistence type="predicted"/>
<evidence type="ECO:0000259" key="11">
    <source>
        <dbReference type="PROSITE" id="PS50026"/>
    </source>
</evidence>
<evidence type="ECO:0000256" key="10">
    <source>
        <dbReference type="PROSITE-ProRule" id="PRU00076"/>
    </source>
</evidence>
<protein>
    <recommendedName>
        <fullName evidence="11">EGF-like domain-containing protein</fullName>
    </recommendedName>
</protein>
<dbReference type="PROSITE" id="PS01186">
    <property type="entry name" value="EGF_2"/>
    <property type="match status" value="2"/>
</dbReference>
<dbReference type="Pfam" id="PF00008">
    <property type="entry name" value="EGF"/>
    <property type="match status" value="1"/>
</dbReference>
<dbReference type="Gene3D" id="2.10.25.10">
    <property type="entry name" value="Laminin"/>
    <property type="match status" value="2"/>
</dbReference>
<keyword evidence="4" id="KW-0812">Transmembrane</keyword>
<evidence type="ECO:0000256" key="9">
    <source>
        <dbReference type="ARBA" id="ARBA00023157"/>
    </source>
</evidence>
<keyword evidence="13" id="KW-1185">Reference proteome</keyword>
<keyword evidence="5" id="KW-0732">Signal</keyword>
<evidence type="ECO:0000256" key="4">
    <source>
        <dbReference type="ARBA" id="ARBA00022692"/>
    </source>
</evidence>
<reference evidence="12 13" key="1">
    <citation type="journal article" date="2019" name="PLoS ONE">
        <title>Genomic analyses reveal an absence of contemporary introgressive admixture between fin whales and blue whales, despite known hybrids.</title>
        <authorList>
            <person name="Westbury M.V."/>
            <person name="Petersen B."/>
            <person name="Lorenzen E.D."/>
        </authorList>
    </citation>
    <scope>NUCLEOTIDE SEQUENCE [LARGE SCALE GENOMIC DNA]</scope>
    <source>
        <strain evidence="12">FinWhale-01</strain>
    </source>
</reference>
<comment type="caution">
    <text evidence="10">Lacks conserved residue(s) required for the propagation of feature annotation.</text>
</comment>
<organism evidence="12 13">
    <name type="scientific">Balaenoptera physalus</name>
    <name type="common">Fin whale</name>
    <name type="synonym">Balaena physalus</name>
    <dbReference type="NCBI Taxonomy" id="9770"/>
    <lineage>
        <taxon>Eukaryota</taxon>
        <taxon>Metazoa</taxon>
        <taxon>Chordata</taxon>
        <taxon>Craniata</taxon>
        <taxon>Vertebrata</taxon>
        <taxon>Euteleostomi</taxon>
        <taxon>Mammalia</taxon>
        <taxon>Eutheria</taxon>
        <taxon>Laurasiatheria</taxon>
        <taxon>Artiodactyla</taxon>
        <taxon>Whippomorpha</taxon>
        <taxon>Cetacea</taxon>
        <taxon>Mysticeti</taxon>
        <taxon>Balaenopteridae</taxon>
        <taxon>Balaenoptera</taxon>
    </lineage>
</organism>
<keyword evidence="7" id="KW-1133">Transmembrane helix</keyword>
<dbReference type="PRINTS" id="PR00010">
    <property type="entry name" value="EGFBLOOD"/>
</dbReference>
<keyword evidence="8" id="KW-0472">Membrane</keyword>
<gene>
    <name evidence="12" type="ORF">E2I00_011243</name>
</gene>
<dbReference type="Proteomes" id="UP000437017">
    <property type="component" value="Unassembled WGS sequence"/>
</dbReference>
<evidence type="ECO:0000256" key="1">
    <source>
        <dbReference type="ARBA" id="ARBA00004479"/>
    </source>
</evidence>
<dbReference type="GO" id="GO:0007157">
    <property type="term" value="P:heterophilic cell-cell adhesion via plasma membrane cell adhesion molecules"/>
    <property type="evidence" value="ECO:0007669"/>
    <property type="project" value="TreeGrafter"/>
</dbReference>
<name>A0A643BW47_BALPH</name>
<evidence type="ECO:0000256" key="7">
    <source>
        <dbReference type="ARBA" id="ARBA00022989"/>
    </source>
</evidence>
<sequence>MRVPFRDAWPEMLIQSPLARAQETPGSFECTCPRGFYGLRCEVSGVTCADGPCFNGGLCVGGADPDSAYICRCPPGFQGSNCEKRVDRCSLQPCRNGEVGRTER</sequence>
<dbReference type="GO" id="GO:0032502">
    <property type="term" value="P:developmental process"/>
    <property type="evidence" value="ECO:0007669"/>
    <property type="project" value="UniProtKB-ARBA"/>
</dbReference>
<dbReference type="GO" id="GO:0045197">
    <property type="term" value="P:establishment or maintenance of epithelial cell apical/basal polarity"/>
    <property type="evidence" value="ECO:0007669"/>
    <property type="project" value="TreeGrafter"/>
</dbReference>
<dbReference type="GO" id="GO:0005886">
    <property type="term" value="C:plasma membrane"/>
    <property type="evidence" value="ECO:0007669"/>
    <property type="project" value="TreeGrafter"/>
</dbReference>